<name>A0ABT9SHM2_9BURK</name>
<dbReference type="InterPro" id="IPR050266">
    <property type="entry name" value="AB_hydrolase_sf"/>
</dbReference>
<proteinExistence type="predicted"/>
<dbReference type="PANTHER" id="PTHR43798">
    <property type="entry name" value="MONOACYLGLYCEROL LIPASE"/>
    <property type="match status" value="1"/>
</dbReference>
<gene>
    <name evidence="2" type="ORF">J2W36_005165</name>
</gene>
<feature type="domain" description="AB hydrolase-1" evidence="1">
    <location>
        <begin position="33"/>
        <end position="301"/>
    </location>
</feature>
<evidence type="ECO:0000259" key="1">
    <source>
        <dbReference type="Pfam" id="PF00561"/>
    </source>
</evidence>
<dbReference type="Proteomes" id="UP001226867">
    <property type="component" value="Unassembled WGS sequence"/>
</dbReference>
<evidence type="ECO:0000313" key="2">
    <source>
        <dbReference type="EMBL" id="MDP9902887.1"/>
    </source>
</evidence>
<dbReference type="SUPFAM" id="SSF53474">
    <property type="entry name" value="alpha/beta-Hydrolases"/>
    <property type="match status" value="1"/>
</dbReference>
<dbReference type="PANTHER" id="PTHR43798:SF33">
    <property type="entry name" value="HYDROLASE, PUTATIVE (AFU_ORTHOLOGUE AFUA_2G14860)-RELATED"/>
    <property type="match status" value="1"/>
</dbReference>
<sequence length="318" mass="33884">MTQPALHFVSCADPQGGHRMAYWQWGDPGSARVVVCVHGLTRQGRDFDLLAQSLVEAVGGELRVVCPDIVGRGQSDWLADPALYQVPLYAADVLSLLNQLHAECAITQLGYVGTSMGGLIGLVLAGYKDMPLPVPIRRLVINDVGPTLDPAAVQRIGSYVGQAGRFASLQEAADAMWAVSRSFGPHSPEEWLALSVPMVVAASQRSADGTRKVAAEQHDAPQASFLLHYDPAIGVPLRAMTPQDAAQGEAVMWSLYDAIVAQTLLLRGAQSDLLSAGTAQDMVQRGPKARLIEFEGVGHAPTFVPAAQRAVVTSFLLD</sequence>
<dbReference type="EMBL" id="JAUSRO010000023">
    <property type="protein sequence ID" value="MDP9902887.1"/>
    <property type="molecule type" value="Genomic_DNA"/>
</dbReference>
<dbReference type="InterPro" id="IPR029058">
    <property type="entry name" value="AB_hydrolase_fold"/>
</dbReference>
<keyword evidence="3" id="KW-1185">Reference proteome</keyword>
<dbReference type="RefSeq" id="WP_307692619.1">
    <property type="nucleotide sequence ID" value="NZ_JAUSRO010000023.1"/>
</dbReference>
<dbReference type="InterPro" id="IPR000073">
    <property type="entry name" value="AB_hydrolase_1"/>
</dbReference>
<dbReference type="Pfam" id="PF00561">
    <property type="entry name" value="Abhydrolase_1"/>
    <property type="match status" value="1"/>
</dbReference>
<protein>
    <submittedName>
        <fullName evidence="2">Pimeloyl-ACP methyl ester carboxylesterase</fullName>
    </submittedName>
</protein>
<evidence type="ECO:0000313" key="3">
    <source>
        <dbReference type="Proteomes" id="UP001226867"/>
    </source>
</evidence>
<accession>A0ABT9SHM2</accession>
<organism evidence="2 3">
    <name type="scientific">Variovorax ginsengisoli</name>
    <dbReference type="NCBI Taxonomy" id="363844"/>
    <lineage>
        <taxon>Bacteria</taxon>
        <taxon>Pseudomonadati</taxon>
        <taxon>Pseudomonadota</taxon>
        <taxon>Betaproteobacteria</taxon>
        <taxon>Burkholderiales</taxon>
        <taxon>Comamonadaceae</taxon>
        <taxon>Variovorax</taxon>
    </lineage>
</organism>
<dbReference type="PRINTS" id="PR00111">
    <property type="entry name" value="ABHYDROLASE"/>
</dbReference>
<comment type="caution">
    <text evidence="2">The sequence shown here is derived from an EMBL/GenBank/DDBJ whole genome shotgun (WGS) entry which is preliminary data.</text>
</comment>
<dbReference type="Gene3D" id="3.40.50.1820">
    <property type="entry name" value="alpha/beta hydrolase"/>
    <property type="match status" value="1"/>
</dbReference>
<reference evidence="2 3" key="1">
    <citation type="submission" date="2023-07" db="EMBL/GenBank/DDBJ databases">
        <title>Sorghum-associated microbial communities from plants grown in Nebraska, USA.</title>
        <authorList>
            <person name="Schachtman D."/>
        </authorList>
    </citation>
    <scope>NUCLEOTIDE SEQUENCE [LARGE SCALE GENOMIC DNA]</scope>
    <source>
        <strain evidence="2 3">DS1607</strain>
    </source>
</reference>